<dbReference type="SMART" id="SM01043">
    <property type="entry name" value="BTAD"/>
    <property type="match status" value="1"/>
</dbReference>
<dbReference type="GO" id="GO:0005737">
    <property type="term" value="C:cytoplasm"/>
    <property type="evidence" value="ECO:0007669"/>
    <property type="project" value="TreeGrafter"/>
</dbReference>
<keyword evidence="3" id="KW-0175">Coiled coil</keyword>
<reference evidence="6" key="1">
    <citation type="submission" date="2018-01" db="EMBL/GenBank/DDBJ databases">
        <title>Draft Genome Sequence of the Radioresistant Bacterium Deinococcus aerius TR0125, Isolated from the Higher Atmosphere above Japan.</title>
        <authorList>
            <person name="Satoh K."/>
            <person name="Arai H."/>
            <person name="Sanzen T."/>
            <person name="Kawaguchi Y."/>
            <person name="Hayashi H."/>
            <person name="Yokobori S."/>
            <person name="Yamagishi A."/>
            <person name="Oono Y."/>
            <person name="Narumi I."/>
        </authorList>
    </citation>
    <scope>NUCLEOTIDE SEQUENCE [LARGE SCALE GENOMIC DNA]</scope>
    <source>
        <strain evidence="6">TR0125</strain>
    </source>
</reference>
<keyword evidence="1" id="KW-0547">Nucleotide-binding</keyword>
<proteinExistence type="predicted"/>
<dbReference type="Proteomes" id="UP000236569">
    <property type="component" value="Unassembled WGS sequence"/>
</dbReference>
<evidence type="ECO:0000256" key="3">
    <source>
        <dbReference type="SAM" id="Coils"/>
    </source>
</evidence>
<dbReference type="OrthoDB" id="53326at2"/>
<dbReference type="SMART" id="SM00028">
    <property type="entry name" value="TPR"/>
    <property type="match status" value="7"/>
</dbReference>
<name>A0A2I9CVW8_9DEIO</name>
<dbReference type="RefSeq" id="WP_133162020.1">
    <property type="nucleotide sequence ID" value="NZ_BFAG01000007.1"/>
</dbReference>
<dbReference type="PANTHER" id="PTHR16305:SF28">
    <property type="entry name" value="GUANYLATE CYCLASE DOMAIN-CONTAINING PROTEIN"/>
    <property type="match status" value="1"/>
</dbReference>
<dbReference type="SUPFAM" id="SSF48452">
    <property type="entry name" value="TPR-like"/>
    <property type="match status" value="3"/>
</dbReference>
<evidence type="ECO:0000259" key="4">
    <source>
        <dbReference type="SMART" id="SM01043"/>
    </source>
</evidence>
<dbReference type="Pfam" id="PF13424">
    <property type="entry name" value="TPR_12"/>
    <property type="match status" value="1"/>
</dbReference>
<dbReference type="InterPro" id="IPR005158">
    <property type="entry name" value="BTAD"/>
</dbReference>
<dbReference type="Pfam" id="PF03704">
    <property type="entry name" value="BTAD"/>
    <property type="match status" value="1"/>
</dbReference>
<feature type="domain" description="Bacterial transcriptional activator" evidence="4">
    <location>
        <begin position="93"/>
        <end position="230"/>
    </location>
</feature>
<dbReference type="InterPro" id="IPR027417">
    <property type="entry name" value="P-loop_NTPase"/>
</dbReference>
<feature type="coiled-coil region" evidence="3">
    <location>
        <begin position="889"/>
        <end position="939"/>
    </location>
</feature>
<dbReference type="GO" id="GO:0004016">
    <property type="term" value="F:adenylate cyclase activity"/>
    <property type="evidence" value="ECO:0007669"/>
    <property type="project" value="TreeGrafter"/>
</dbReference>
<dbReference type="Gene3D" id="1.25.40.10">
    <property type="entry name" value="Tetratricopeptide repeat domain"/>
    <property type="match status" value="3"/>
</dbReference>
<evidence type="ECO:0000313" key="6">
    <source>
        <dbReference type="Proteomes" id="UP000236569"/>
    </source>
</evidence>
<evidence type="ECO:0000256" key="2">
    <source>
        <dbReference type="ARBA" id="ARBA00022840"/>
    </source>
</evidence>
<evidence type="ECO:0000313" key="5">
    <source>
        <dbReference type="EMBL" id="GBF06103.1"/>
    </source>
</evidence>
<keyword evidence="6" id="KW-1185">Reference proteome</keyword>
<dbReference type="EMBL" id="BFAG01000007">
    <property type="protein sequence ID" value="GBF06103.1"/>
    <property type="molecule type" value="Genomic_DNA"/>
</dbReference>
<sequence length="1052" mass="113756">MPPRLRLLGQAGVWLEGGEVRLPTRKALALLAYLALEGPASRSVLADLLWTELDEGAARKNLRQELHRLGGTPLGPFLALTPDTVALRGWEDSDAAQFQARLGANDLAGALALYGGPLLDGLTLRGAPAFEDWLEARRTALDTEWRSALERHAAALEAAGDLRGALGAWETLRGADDLRERPYREAMRLHLALGEREAALAIFERCRAMLAREFALDPLPETVALAERARRSVPPPEPLSRPRLPGLDAPLIGRGSAWTRLEAAWAAGRPLVLTGEAGVGKSRLLRDFAATRGRFLVNRGQPLDAGVPFSTLARAIRKVWAREGELPLAPGVRRELSRLVPELWPEPPPPLRSEEDRLRLFDAFTDFLEVLYTRVDLLVSDDLHDFDPASLELGNYAAARLAERGRPRPTLAALRVGALRPEAAAALDALVRQGVVEVLELEPLTEGDTAELVTALSGQRARLFPRRLHRATGGNAFFLLETLRGLFEAGELRELPGGGWATPYDEETQDYRELPIPPTVREAVLGRVSRLSPAARRLLEVGSLAGEPFALEGVAPASALDDWEALAALEEATAARLLRESPGGYAFAHDLVRRTLAGSLGTARRTLIHRRLAQDLERRGAPPAVIATHLEQAGQPREAAEHWLAAARAAVASYAHATALAQYGRALEGLPAGHPARPAALLERVDLAYRLGDHAGQARDLDELEASAGGPTLAAALLRRAALHSVQGRPEVALGAAERSLALFRAAGDARGTAQALQKLSEAAYYAEDHARALSLVREAEELAAGLDAGLLVQALNWRAVMAFTRGEADAALAALTRALEVWPGTRDRYLLARLHNNRATLLALFGAFGRALTDTDAALTITREDGFRHLTGFVLDTRVRALRGLGRLDEARRTLDEALDLARATRNERLTSHCLYVRAELLNDLGDHRAALEAAETALEAATSTHSRSNRVSALVARAGARLALGQAAQALADTREATQLLAQGELREHFGEGVWLAHARALAANGQDASAALDRARMELSARLERLHDPDLRAAFLHTPLARELLNVPA</sequence>
<accession>A0A2I9CVW8</accession>
<organism evidence="5 6">
    <name type="scientific">Deinococcus aerius</name>
    <dbReference type="NCBI Taxonomy" id="200253"/>
    <lineage>
        <taxon>Bacteria</taxon>
        <taxon>Thermotogati</taxon>
        <taxon>Deinococcota</taxon>
        <taxon>Deinococci</taxon>
        <taxon>Deinococcales</taxon>
        <taxon>Deinococcaceae</taxon>
        <taxon>Deinococcus</taxon>
    </lineage>
</organism>
<dbReference type="InterPro" id="IPR011990">
    <property type="entry name" value="TPR-like_helical_dom_sf"/>
</dbReference>
<protein>
    <recommendedName>
        <fullName evidence="4">Bacterial transcriptional activator domain-containing protein</fullName>
    </recommendedName>
</protein>
<gene>
    <name evidence="5" type="ORF">DAERI_070101</name>
</gene>
<dbReference type="AlphaFoldDB" id="A0A2I9CVW8"/>
<comment type="caution">
    <text evidence="5">The sequence shown here is derived from an EMBL/GenBank/DDBJ whole genome shotgun (WGS) entry which is preliminary data.</text>
</comment>
<dbReference type="PANTHER" id="PTHR16305">
    <property type="entry name" value="TESTICULAR SOLUBLE ADENYLYL CYCLASE"/>
    <property type="match status" value="1"/>
</dbReference>
<keyword evidence="2" id="KW-0067">ATP-binding</keyword>
<dbReference type="InterPro" id="IPR036388">
    <property type="entry name" value="WH-like_DNA-bd_sf"/>
</dbReference>
<dbReference type="SUPFAM" id="SSF52540">
    <property type="entry name" value="P-loop containing nucleoside triphosphate hydrolases"/>
    <property type="match status" value="1"/>
</dbReference>
<dbReference type="InterPro" id="IPR019734">
    <property type="entry name" value="TPR_rpt"/>
</dbReference>
<dbReference type="GO" id="GO:0005524">
    <property type="term" value="F:ATP binding"/>
    <property type="evidence" value="ECO:0007669"/>
    <property type="project" value="UniProtKB-KW"/>
</dbReference>
<evidence type="ECO:0000256" key="1">
    <source>
        <dbReference type="ARBA" id="ARBA00022741"/>
    </source>
</evidence>
<dbReference type="Gene3D" id="1.10.10.10">
    <property type="entry name" value="Winged helix-like DNA-binding domain superfamily/Winged helix DNA-binding domain"/>
    <property type="match status" value="1"/>
</dbReference>